<dbReference type="InterPro" id="IPR036390">
    <property type="entry name" value="WH_DNA-bd_sf"/>
</dbReference>
<evidence type="ECO:0000313" key="4">
    <source>
        <dbReference type="Proteomes" id="UP000027153"/>
    </source>
</evidence>
<name>A0A062V0N3_9EURY</name>
<protein>
    <recommendedName>
        <fullName evidence="2">DUF7343 domain-containing protein</fullName>
    </recommendedName>
</protein>
<gene>
    <name evidence="3" type="ORF">ANME2D_01137</name>
</gene>
<evidence type="ECO:0000256" key="1">
    <source>
        <dbReference type="SAM" id="Phobius"/>
    </source>
</evidence>
<dbReference type="OrthoDB" id="28494at2157"/>
<organism evidence="3 4">
    <name type="scientific">Candidatus Methanoperedens nitratireducens</name>
    <dbReference type="NCBI Taxonomy" id="1392998"/>
    <lineage>
        <taxon>Archaea</taxon>
        <taxon>Methanobacteriati</taxon>
        <taxon>Methanobacteriota</taxon>
        <taxon>Stenosarchaea group</taxon>
        <taxon>Methanomicrobia</taxon>
        <taxon>Methanosarcinales</taxon>
        <taxon>ANME-2 cluster</taxon>
        <taxon>Candidatus Methanoperedentaceae</taxon>
        <taxon>Candidatus Methanoperedens</taxon>
    </lineage>
</organism>
<dbReference type="InterPro" id="IPR055767">
    <property type="entry name" value="DUF7343"/>
</dbReference>
<dbReference type="EMBL" id="JMIY01000002">
    <property type="protein sequence ID" value="KCZ72706.1"/>
    <property type="molecule type" value="Genomic_DNA"/>
</dbReference>
<dbReference type="InterPro" id="IPR036388">
    <property type="entry name" value="WH-like_DNA-bd_sf"/>
</dbReference>
<feature type="domain" description="DUF7343" evidence="2">
    <location>
        <begin position="230"/>
        <end position="290"/>
    </location>
</feature>
<evidence type="ECO:0000259" key="2">
    <source>
        <dbReference type="Pfam" id="PF24034"/>
    </source>
</evidence>
<dbReference type="RefSeq" id="WP_048089669.1">
    <property type="nucleotide sequence ID" value="NZ_JMIY01000002.1"/>
</dbReference>
<keyword evidence="4" id="KW-1185">Reference proteome</keyword>
<keyword evidence="1" id="KW-0472">Membrane</keyword>
<reference evidence="3 4" key="1">
    <citation type="journal article" date="2013" name="Nature">
        <title>Anaerobic oxidation of methane coupled to nitrate reduction in a novel archaeal lineage.</title>
        <authorList>
            <person name="Haroon M.F."/>
            <person name="Hu S."/>
            <person name="Shi Y."/>
            <person name="Imelfort M."/>
            <person name="Keller J."/>
            <person name="Hugenholtz P."/>
            <person name="Yuan Z."/>
            <person name="Tyson G.W."/>
        </authorList>
    </citation>
    <scope>NUCLEOTIDE SEQUENCE [LARGE SCALE GENOMIC DNA]</scope>
    <source>
        <strain evidence="3 4">ANME-2d</strain>
    </source>
</reference>
<feature type="transmembrane region" description="Helical" evidence="1">
    <location>
        <begin position="162"/>
        <end position="184"/>
    </location>
</feature>
<keyword evidence="1" id="KW-1133">Transmembrane helix</keyword>
<dbReference type="AlphaFoldDB" id="A0A062V0N3"/>
<dbReference type="Proteomes" id="UP000027153">
    <property type="component" value="Unassembled WGS sequence"/>
</dbReference>
<accession>A0A062V0N3</accession>
<evidence type="ECO:0000313" key="3">
    <source>
        <dbReference type="EMBL" id="KCZ72706.1"/>
    </source>
</evidence>
<comment type="caution">
    <text evidence="3">The sequence shown here is derived from an EMBL/GenBank/DDBJ whole genome shotgun (WGS) entry which is preliminary data.</text>
</comment>
<keyword evidence="1" id="KW-0812">Transmembrane</keyword>
<sequence precursor="true">MNVRILLFLLIILVTSADAQETIGEEQILLNGYVDNSGKVLLTGYATPESLSYMPFLNGIKYTFDNNTNQLYAVTDMLTSKSADTWSFNFSLDGYYSDYSLVLYLPPGSEITRFEIQPELNYQFQIKEDSLALSIQGYRVVSPWIRVNYKLPIDVPDQSKDLFTPLVSILLIILPAAGATFAFYRHRIHKGTAIHEKKETQNHEAEIIPVIPETKEIHVTGEMRKVIDTLSDKERAIIGLLLRRGGSATQADIRYETGIPKSSLTGIINALKRRNIIKKHEYGRTNLIELSDWFLSENELK</sequence>
<dbReference type="Pfam" id="PF24034">
    <property type="entry name" value="DUF7343"/>
    <property type="match status" value="1"/>
</dbReference>
<proteinExistence type="predicted"/>
<dbReference type="Gene3D" id="1.10.10.10">
    <property type="entry name" value="Winged helix-like DNA-binding domain superfamily/Winged helix DNA-binding domain"/>
    <property type="match status" value="1"/>
</dbReference>
<dbReference type="SUPFAM" id="SSF46785">
    <property type="entry name" value="Winged helix' DNA-binding domain"/>
    <property type="match status" value="1"/>
</dbReference>